<dbReference type="Proteomes" id="UP001059401">
    <property type="component" value="Chromosome"/>
</dbReference>
<keyword evidence="2" id="KW-0238">DNA-binding</keyword>
<dbReference type="NCBIfam" id="TIGR01764">
    <property type="entry name" value="excise"/>
    <property type="match status" value="1"/>
</dbReference>
<evidence type="ECO:0000313" key="3">
    <source>
        <dbReference type="Proteomes" id="UP001059401"/>
    </source>
</evidence>
<evidence type="ECO:0000259" key="1">
    <source>
        <dbReference type="Pfam" id="PF12728"/>
    </source>
</evidence>
<sequence length="74" mass="8685">MTILESEGLEEELMSLQNTLSISEAAFFLRVNYHTIYRLICSGQLKAYKNGDEQNWRISKESLIRYSEKHETIN</sequence>
<proteinExistence type="predicted"/>
<feature type="domain" description="Helix-turn-helix" evidence="1">
    <location>
        <begin position="20"/>
        <end position="69"/>
    </location>
</feature>
<gene>
    <name evidence="2" type="ORF">E4N76_00200</name>
</gene>
<protein>
    <submittedName>
        <fullName evidence="2">DNA-binding protein</fullName>
    </submittedName>
</protein>
<reference evidence="2" key="1">
    <citation type="submission" date="2019-04" db="EMBL/GenBank/DDBJ databases">
        <title>Whole genome sequencing of oral phylogroup 2 treponemes.</title>
        <authorList>
            <person name="Chan Y."/>
            <person name="Zeng H.H."/>
            <person name="Yu X.L."/>
            <person name="Leung W.K."/>
            <person name="Watt R.M."/>
        </authorList>
    </citation>
    <scope>NUCLEOTIDE SEQUENCE</scope>
    <source>
        <strain evidence="2">OMZ 847</strain>
    </source>
</reference>
<accession>A0ABY5HU75</accession>
<dbReference type="InterPro" id="IPR010093">
    <property type="entry name" value="SinI_DNA-bd"/>
</dbReference>
<keyword evidence="3" id="KW-1185">Reference proteome</keyword>
<organism evidence="2 3">
    <name type="scientific">Treponema putidum</name>
    <dbReference type="NCBI Taxonomy" id="221027"/>
    <lineage>
        <taxon>Bacteria</taxon>
        <taxon>Pseudomonadati</taxon>
        <taxon>Spirochaetota</taxon>
        <taxon>Spirochaetia</taxon>
        <taxon>Spirochaetales</taxon>
        <taxon>Treponemataceae</taxon>
        <taxon>Treponema</taxon>
    </lineage>
</organism>
<dbReference type="EMBL" id="CP038802">
    <property type="protein sequence ID" value="UTY27572.1"/>
    <property type="molecule type" value="Genomic_DNA"/>
</dbReference>
<evidence type="ECO:0000313" key="2">
    <source>
        <dbReference type="EMBL" id="UTY27572.1"/>
    </source>
</evidence>
<name>A0ABY5HU75_9SPIR</name>
<dbReference type="InterPro" id="IPR041657">
    <property type="entry name" value="HTH_17"/>
</dbReference>
<dbReference type="Pfam" id="PF12728">
    <property type="entry name" value="HTH_17"/>
    <property type="match status" value="1"/>
</dbReference>
<dbReference type="GO" id="GO:0003677">
    <property type="term" value="F:DNA binding"/>
    <property type="evidence" value="ECO:0007669"/>
    <property type="project" value="UniProtKB-KW"/>
</dbReference>